<dbReference type="GO" id="GO:0042744">
    <property type="term" value="P:hydrogen peroxide catabolic process"/>
    <property type="evidence" value="ECO:0007669"/>
    <property type="project" value="TreeGrafter"/>
</dbReference>
<proteinExistence type="inferred from homology"/>
<keyword evidence="3 6" id="KW-0560">Oxidoreductase</keyword>
<evidence type="ECO:0000256" key="2">
    <source>
        <dbReference type="ARBA" id="ARBA00022862"/>
    </source>
</evidence>
<dbReference type="InterPro" id="IPR013766">
    <property type="entry name" value="Thioredoxin_domain"/>
</dbReference>
<dbReference type="PANTHER" id="PTHR10430:SF16">
    <property type="entry name" value="PEROXIREDOXIN-5, MITOCHONDRIAL"/>
    <property type="match status" value="1"/>
</dbReference>
<evidence type="ECO:0000256" key="1">
    <source>
        <dbReference type="ARBA" id="ARBA00022559"/>
    </source>
</evidence>
<comment type="catalytic activity">
    <reaction evidence="6">
        <text>a hydroperoxide + 2 glutathione = an alcohol + glutathione disulfide + H2O</text>
        <dbReference type="Rhea" id="RHEA:62632"/>
        <dbReference type="ChEBI" id="CHEBI:15377"/>
        <dbReference type="ChEBI" id="CHEBI:30879"/>
        <dbReference type="ChEBI" id="CHEBI:35924"/>
        <dbReference type="ChEBI" id="CHEBI:57925"/>
        <dbReference type="ChEBI" id="CHEBI:58297"/>
        <dbReference type="EC" id="1.11.1.27"/>
    </reaction>
</comment>
<comment type="similarity">
    <text evidence="6">Belongs to the peroxiredoxin family. Prx5 subfamily.</text>
</comment>
<dbReference type="PROSITE" id="PS51352">
    <property type="entry name" value="THIOREDOXIN_2"/>
    <property type="match status" value="1"/>
</dbReference>
<evidence type="ECO:0000313" key="9">
    <source>
        <dbReference type="Proteomes" id="UP000278035"/>
    </source>
</evidence>
<dbReference type="GO" id="GO:0008379">
    <property type="term" value="F:thioredoxin peroxidase activity"/>
    <property type="evidence" value="ECO:0007669"/>
    <property type="project" value="InterPro"/>
</dbReference>
<dbReference type="RefSeq" id="WP_124729315.1">
    <property type="nucleotide sequence ID" value="NZ_CBCSKC010000034.1"/>
</dbReference>
<dbReference type="AlphaFoldDB" id="A0A3G8LQ55"/>
<dbReference type="PANTHER" id="PTHR10430">
    <property type="entry name" value="PEROXIREDOXIN"/>
    <property type="match status" value="1"/>
</dbReference>
<evidence type="ECO:0000259" key="7">
    <source>
        <dbReference type="PROSITE" id="PS51352"/>
    </source>
</evidence>
<organism evidence="8 9">
    <name type="scientific">Shewanella livingstonensis</name>
    <dbReference type="NCBI Taxonomy" id="150120"/>
    <lineage>
        <taxon>Bacteria</taxon>
        <taxon>Pseudomonadati</taxon>
        <taxon>Pseudomonadota</taxon>
        <taxon>Gammaproteobacteria</taxon>
        <taxon>Alteromonadales</taxon>
        <taxon>Shewanellaceae</taxon>
        <taxon>Shewanella</taxon>
    </lineage>
</organism>
<keyword evidence="1 6" id="KW-0575">Peroxidase</keyword>
<keyword evidence="2 6" id="KW-0049">Antioxidant</keyword>
<evidence type="ECO:0000256" key="3">
    <source>
        <dbReference type="ARBA" id="ARBA00023002"/>
    </source>
</evidence>
<dbReference type="GO" id="GO:0034599">
    <property type="term" value="P:cellular response to oxidative stress"/>
    <property type="evidence" value="ECO:0007669"/>
    <property type="project" value="InterPro"/>
</dbReference>
<dbReference type="Gene3D" id="3.40.30.10">
    <property type="entry name" value="Glutaredoxin"/>
    <property type="match status" value="1"/>
</dbReference>
<dbReference type="SUPFAM" id="SSF52833">
    <property type="entry name" value="Thioredoxin-like"/>
    <property type="match status" value="1"/>
</dbReference>
<dbReference type="Proteomes" id="UP000278035">
    <property type="component" value="Chromosome"/>
</dbReference>
<dbReference type="EC" id="1.11.1.27" evidence="6"/>
<dbReference type="EMBL" id="CP034015">
    <property type="protein sequence ID" value="AZG71691.1"/>
    <property type="molecule type" value="Genomic_DNA"/>
</dbReference>
<name>A0A3G8LQ55_9GAMM</name>
<comment type="function">
    <text evidence="6">Thiol-specific peroxidase that catalyzes the reduction of hydrogen peroxide and organic hydroperoxides to water and alcohols, respectively. Plays a role in cell protection against oxidative stress by detoxifying peroxides.</text>
</comment>
<protein>
    <recommendedName>
        <fullName evidence="6">Glutathione-dependent peroxiredoxin</fullName>
        <ecNumber evidence="6">1.11.1.27</ecNumber>
    </recommendedName>
</protein>
<gene>
    <name evidence="8" type="ORF">EGC82_02260</name>
</gene>
<sequence length="157" mass="16490">MIAKGQSLPKATLSQLTKDGMVNHDVTELFAGKKVILFAVPGAFTPTCSEAHLPGFVVLADEFKAKGVDLIACVAVNDAFVMKAWGEVQNASELMMLADGDASFTKALGLEMDTAGFGGVRSQRYAMVIDNGVVTLLNVEAGKSFEVSTAEAVMATL</sequence>
<dbReference type="GO" id="GO:0045454">
    <property type="term" value="P:cell redox homeostasis"/>
    <property type="evidence" value="ECO:0007669"/>
    <property type="project" value="TreeGrafter"/>
</dbReference>
<keyword evidence="9" id="KW-1185">Reference proteome</keyword>
<evidence type="ECO:0000256" key="6">
    <source>
        <dbReference type="RuleBase" id="RU366011"/>
    </source>
</evidence>
<evidence type="ECO:0000256" key="4">
    <source>
        <dbReference type="ARBA" id="ARBA00023284"/>
    </source>
</evidence>
<dbReference type="InterPro" id="IPR036249">
    <property type="entry name" value="Thioredoxin-like_sf"/>
</dbReference>
<dbReference type="CDD" id="cd03013">
    <property type="entry name" value="PRX5_like"/>
    <property type="match status" value="1"/>
</dbReference>
<dbReference type="OrthoDB" id="9800621at2"/>
<feature type="domain" description="Thioredoxin" evidence="7">
    <location>
        <begin position="2"/>
        <end position="157"/>
    </location>
</feature>
<dbReference type="InterPro" id="IPR037944">
    <property type="entry name" value="PRX5-like"/>
</dbReference>
<dbReference type="InterPro" id="IPR013740">
    <property type="entry name" value="Redoxin"/>
</dbReference>
<feature type="active site" description="Cysteine sulfenic acid (-SOH) intermediate" evidence="5">
    <location>
        <position position="48"/>
    </location>
</feature>
<reference evidence="9" key="1">
    <citation type="submission" date="2018-11" db="EMBL/GenBank/DDBJ databases">
        <title>Shewanella sp. M2.</title>
        <authorList>
            <person name="Hwang Y.J."/>
            <person name="Hwang C.Y."/>
        </authorList>
    </citation>
    <scope>NUCLEOTIDE SEQUENCE [LARGE SCALE GENOMIC DNA]</scope>
    <source>
        <strain evidence="9">LMG 19866</strain>
    </source>
</reference>
<dbReference type="GO" id="GO:0005737">
    <property type="term" value="C:cytoplasm"/>
    <property type="evidence" value="ECO:0007669"/>
    <property type="project" value="TreeGrafter"/>
</dbReference>
<evidence type="ECO:0000256" key="5">
    <source>
        <dbReference type="PIRSR" id="PIRSR637944-1"/>
    </source>
</evidence>
<keyword evidence="4 6" id="KW-0676">Redox-active center</keyword>
<dbReference type="FunFam" id="3.40.30.10:FF:000020">
    <property type="entry name" value="Peroxiredoxin"/>
    <property type="match status" value="1"/>
</dbReference>
<dbReference type="KEGG" id="slj:EGC82_02260"/>
<evidence type="ECO:0000313" key="8">
    <source>
        <dbReference type="EMBL" id="AZG71691.1"/>
    </source>
</evidence>
<dbReference type="Pfam" id="PF08534">
    <property type="entry name" value="Redoxin"/>
    <property type="match status" value="1"/>
</dbReference>
<accession>A0A3G8LQ55</accession>